<evidence type="ECO:0000313" key="2">
    <source>
        <dbReference type="Proteomes" id="UP001293593"/>
    </source>
</evidence>
<protein>
    <submittedName>
        <fullName evidence="1">Uncharacterized protein</fullName>
    </submittedName>
</protein>
<dbReference type="Proteomes" id="UP001293593">
    <property type="component" value="Unassembled WGS sequence"/>
</dbReference>
<evidence type="ECO:0000313" key="1">
    <source>
        <dbReference type="EMBL" id="KAK4275845.1"/>
    </source>
</evidence>
<keyword evidence="2" id="KW-1185">Reference proteome</keyword>
<name>A0AAE1MT00_9FABA</name>
<accession>A0AAE1MT00</accession>
<dbReference type="PANTHER" id="PTHR37207">
    <property type="entry name" value="OS09G0446000 PROTEIN"/>
    <property type="match status" value="1"/>
</dbReference>
<dbReference type="PANTHER" id="PTHR37207:SF1">
    <property type="entry name" value="OS09G0446000 PROTEIN"/>
    <property type="match status" value="1"/>
</dbReference>
<dbReference type="EMBL" id="JAWXYG010000004">
    <property type="protein sequence ID" value="KAK4275845.1"/>
    <property type="molecule type" value="Genomic_DNA"/>
</dbReference>
<organism evidence="1 2">
    <name type="scientific">Acacia crassicarpa</name>
    <name type="common">northern wattle</name>
    <dbReference type="NCBI Taxonomy" id="499986"/>
    <lineage>
        <taxon>Eukaryota</taxon>
        <taxon>Viridiplantae</taxon>
        <taxon>Streptophyta</taxon>
        <taxon>Embryophyta</taxon>
        <taxon>Tracheophyta</taxon>
        <taxon>Spermatophyta</taxon>
        <taxon>Magnoliopsida</taxon>
        <taxon>eudicotyledons</taxon>
        <taxon>Gunneridae</taxon>
        <taxon>Pentapetalae</taxon>
        <taxon>rosids</taxon>
        <taxon>fabids</taxon>
        <taxon>Fabales</taxon>
        <taxon>Fabaceae</taxon>
        <taxon>Caesalpinioideae</taxon>
        <taxon>mimosoid clade</taxon>
        <taxon>Acacieae</taxon>
        <taxon>Acacia</taxon>
    </lineage>
</organism>
<proteinExistence type="predicted"/>
<comment type="caution">
    <text evidence="1">The sequence shown here is derived from an EMBL/GenBank/DDBJ whole genome shotgun (WGS) entry which is preliminary data.</text>
</comment>
<dbReference type="AlphaFoldDB" id="A0AAE1MT00"/>
<sequence>MDDTKPVLQDLILRSDPIEIEEAVLRLPPVSIAKSTSPMTVVAFSTNNDGESNIVTY</sequence>
<gene>
    <name evidence="1" type="ORF">QN277_018863</name>
</gene>
<reference evidence="1" key="1">
    <citation type="submission" date="2023-10" db="EMBL/GenBank/DDBJ databases">
        <title>Chromosome-level genome of the transformable northern wattle, Acacia crassicarpa.</title>
        <authorList>
            <person name="Massaro I."/>
            <person name="Sinha N.R."/>
            <person name="Poethig S."/>
            <person name="Leichty A.R."/>
        </authorList>
    </citation>
    <scope>NUCLEOTIDE SEQUENCE</scope>
    <source>
        <strain evidence="1">Acra3RX</strain>
        <tissue evidence="1">Leaf</tissue>
    </source>
</reference>